<dbReference type="STRING" id="380248.SAMN05216251_12068"/>
<feature type="compositionally biased region" description="Basic and acidic residues" evidence="1">
    <location>
        <begin position="1"/>
        <end position="40"/>
    </location>
</feature>
<feature type="region of interest" description="Disordered" evidence="1">
    <location>
        <begin position="1"/>
        <end position="69"/>
    </location>
</feature>
<protein>
    <submittedName>
        <fullName evidence="2">Uncharacterized protein</fullName>
    </submittedName>
</protein>
<reference evidence="2 3" key="1">
    <citation type="submission" date="2016-10" db="EMBL/GenBank/DDBJ databases">
        <authorList>
            <person name="de Groot N.N."/>
        </authorList>
    </citation>
    <scope>NUCLEOTIDE SEQUENCE [LARGE SCALE GENOMIC DNA]</scope>
    <source>
        <strain evidence="2 3">CGMCC 4.3510</strain>
    </source>
</reference>
<dbReference type="RefSeq" id="WP_093716417.1">
    <property type="nucleotide sequence ID" value="NZ_FONG01000020.1"/>
</dbReference>
<sequence length="69" mass="7184">MGREQKDDTGDGTRREHGGTAEELVRELGEEHRTRGRDGEAGDATSPNVGAQREADDESGGGAGESGTD</sequence>
<dbReference type="EMBL" id="FONG01000020">
    <property type="protein sequence ID" value="SFF58911.1"/>
    <property type="molecule type" value="Genomic_DNA"/>
</dbReference>
<name>A0A1I2K1E3_9ACTN</name>
<dbReference type="Proteomes" id="UP000199323">
    <property type="component" value="Unassembled WGS sequence"/>
</dbReference>
<evidence type="ECO:0000256" key="1">
    <source>
        <dbReference type="SAM" id="MobiDB-lite"/>
    </source>
</evidence>
<gene>
    <name evidence="2" type="ORF">SAMN05216251_12068</name>
</gene>
<dbReference type="AlphaFoldDB" id="A0A1I2K1E3"/>
<keyword evidence="3" id="KW-1185">Reference proteome</keyword>
<organism evidence="2 3">
    <name type="scientific">Actinacidiphila alni</name>
    <dbReference type="NCBI Taxonomy" id="380248"/>
    <lineage>
        <taxon>Bacteria</taxon>
        <taxon>Bacillati</taxon>
        <taxon>Actinomycetota</taxon>
        <taxon>Actinomycetes</taxon>
        <taxon>Kitasatosporales</taxon>
        <taxon>Streptomycetaceae</taxon>
        <taxon>Actinacidiphila</taxon>
    </lineage>
</organism>
<evidence type="ECO:0000313" key="3">
    <source>
        <dbReference type="Proteomes" id="UP000199323"/>
    </source>
</evidence>
<evidence type="ECO:0000313" key="2">
    <source>
        <dbReference type="EMBL" id="SFF58911.1"/>
    </source>
</evidence>
<dbReference type="OrthoDB" id="4290816at2"/>
<accession>A0A1I2K1E3</accession>
<feature type="compositionally biased region" description="Gly residues" evidence="1">
    <location>
        <begin position="60"/>
        <end position="69"/>
    </location>
</feature>
<proteinExistence type="predicted"/>